<evidence type="ECO:0000313" key="5">
    <source>
        <dbReference type="EMBL" id="CAE4651960.1"/>
    </source>
</evidence>
<dbReference type="PANTHER" id="PTHR24113:SF12">
    <property type="entry name" value="RAN GTPASE-ACTIVATING PROTEIN 1"/>
    <property type="match status" value="1"/>
</dbReference>
<accession>A0A7S4SQ76</accession>
<protein>
    <submittedName>
        <fullName evidence="5">Uncharacterized protein</fullName>
    </submittedName>
</protein>
<dbReference type="PANTHER" id="PTHR24113">
    <property type="entry name" value="RAN GTPASE-ACTIVATING PROTEIN 1"/>
    <property type="match status" value="1"/>
</dbReference>
<dbReference type="EMBL" id="HBNR01075585">
    <property type="protein sequence ID" value="CAE4651960.1"/>
    <property type="molecule type" value="Transcribed_RNA"/>
</dbReference>
<evidence type="ECO:0000256" key="1">
    <source>
        <dbReference type="ARBA" id="ARBA00022468"/>
    </source>
</evidence>
<keyword evidence="1" id="KW-0343">GTPase activation</keyword>
<dbReference type="AlphaFoldDB" id="A0A7S4SQ76"/>
<dbReference type="InterPro" id="IPR001611">
    <property type="entry name" value="Leu-rich_rpt"/>
</dbReference>
<dbReference type="GO" id="GO:0005096">
    <property type="term" value="F:GTPase activator activity"/>
    <property type="evidence" value="ECO:0007669"/>
    <property type="project" value="UniProtKB-KW"/>
</dbReference>
<feature type="region of interest" description="Disordered" evidence="4">
    <location>
        <begin position="1"/>
        <end position="35"/>
    </location>
</feature>
<reference evidence="5" key="1">
    <citation type="submission" date="2021-01" db="EMBL/GenBank/DDBJ databases">
        <authorList>
            <person name="Corre E."/>
            <person name="Pelletier E."/>
            <person name="Niang G."/>
            <person name="Scheremetjew M."/>
            <person name="Finn R."/>
            <person name="Kale V."/>
            <person name="Holt S."/>
            <person name="Cochrane G."/>
            <person name="Meng A."/>
            <person name="Brown T."/>
            <person name="Cohen L."/>
        </authorList>
    </citation>
    <scope>NUCLEOTIDE SEQUENCE</scope>
    <source>
        <strain evidence="5">CCMP3105</strain>
    </source>
</reference>
<dbReference type="GO" id="GO:0005829">
    <property type="term" value="C:cytosol"/>
    <property type="evidence" value="ECO:0007669"/>
    <property type="project" value="TreeGrafter"/>
</dbReference>
<dbReference type="Pfam" id="PF13516">
    <property type="entry name" value="LRR_6"/>
    <property type="match status" value="1"/>
</dbReference>
<keyword evidence="2" id="KW-0433">Leucine-rich repeat</keyword>
<dbReference type="GO" id="GO:0006913">
    <property type="term" value="P:nucleocytoplasmic transport"/>
    <property type="evidence" value="ECO:0007669"/>
    <property type="project" value="TreeGrafter"/>
</dbReference>
<dbReference type="GO" id="GO:0005634">
    <property type="term" value="C:nucleus"/>
    <property type="evidence" value="ECO:0007669"/>
    <property type="project" value="TreeGrafter"/>
</dbReference>
<evidence type="ECO:0000256" key="3">
    <source>
        <dbReference type="ARBA" id="ARBA00022737"/>
    </source>
</evidence>
<sequence>MGACCQRVQGGARAAEPLDADGGGAESPRAEEASGQLERFTTLEGGQLYEALQRGSIRLARGDYFQRALEAKRPLQRRQELRDEDLWPPEEAARMWRDYKNLFLLVVSYGWLARGHPDPEMWHLRRLARIVREWKAYLRAVSEGKVRQMNVAFYPAESLRDNVPSDVGIFMDFLSLHQEPRTPEEEAAFEHGIGQINVLYAHTFASTLVCTAVPDDEPRKYQNRGWTLFEVCVTSAKPDAFLKVLFFHTSFDPEEERSTGEAFLFKHLTGRKPPCSRARFEELMESRRREVAKLPAPHNRLFTNNKDQPRLHQKYAEIWEDLRGVSSLQFVCCGWRAADVRELLGVLPSFPRLKVLNLNSNSFGDEGAEALAAGLPGGLACLLLCSNGISEAGASRLLEALPGSLTRLYLNDNPVCGDEAGAARLREAWRASGRADEELRIWQ</sequence>
<evidence type="ECO:0000256" key="2">
    <source>
        <dbReference type="ARBA" id="ARBA00022614"/>
    </source>
</evidence>
<name>A0A7S4SQ76_9DINO</name>
<organism evidence="5">
    <name type="scientific">Alexandrium monilatum</name>
    <dbReference type="NCBI Taxonomy" id="311494"/>
    <lineage>
        <taxon>Eukaryota</taxon>
        <taxon>Sar</taxon>
        <taxon>Alveolata</taxon>
        <taxon>Dinophyceae</taxon>
        <taxon>Gonyaulacales</taxon>
        <taxon>Pyrocystaceae</taxon>
        <taxon>Alexandrium</taxon>
    </lineage>
</organism>
<gene>
    <name evidence="5" type="ORF">AMON00008_LOCUS53715</name>
</gene>
<dbReference type="SMART" id="SM00368">
    <property type="entry name" value="LRR_RI"/>
    <property type="match status" value="2"/>
</dbReference>
<evidence type="ECO:0000256" key="4">
    <source>
        <dbReference type="SAM" id="MobiDB-lite"/>
    </source>
</evidence>
<keyword evidence="3" id="KW-0677">Repeat</keyword>
<proteinExistence type="predicted"/>
<dbReference type="SUPFAM" id="SSF52047">
    <property type="entry name" value="RNI-like"/>
    <property type="match status" value="1"/>
</dbReference>
<dbReference type="InterPro" id="IPR032675">
    <property type="entry name" value="LRR_dom_sf"/>
</dbReference>
<dbReference type="InterPro" id="IPR027038">
    <property type="entry name" value="RanGap"/>
</dbReference>
<dbReference type="GO" id="GO:0031267">
    <property type="term" value="F:small GTPase binding"/>
    <property type="evidence" value="ECO:0007669"/>
    <property type="project" value="TreeGrafter"/>
</dbReference>
<dbReference type="Gene3D" id="3.80.10.10">
    <property type="entry name" value="Ribonuclease Inhibitor"/>
    <property type="match status" value="1"/>
</dbReference>
<dbReference type="GO" id="GO:0048471">
    <property type="term" value="C:perinuclear region of cytoplasm"/>
    <property type="evidence" value="ECO:0007669"/>
    <property type="project" value="TreeGrafter"/>
</dbReference>